<dbReference type="RefSeq" id="WP_136496188.1">
    <property type="nucleotide sequence ID" value="NZ_CP046052.1"/>
</dbReference>
<dbReference type="KEGG" id="mhey:H2LOC_009515"/>
<dbReference type="InterPro" id="IPR005467">
    <property type="entry name" value="His_kinase_dom"/>
</dbReference>
<evidence type="ECO:0000256" key="5">
    <source>
        <dbReference type="ARBA" id="ARBA00022777"/>
    </source>
</evidence>
<evidence type="ECO:0000259" key="9">
    <source>
        <dbReference type="PROSITE" id="PS50113"/>
    </source>
</evidence>
<dbReference type="AlphaFoldDB" id="A0A6B8KFY9"/>
<dbReference type="Pfam" id="PF13426">
    <property type="entry name" value="PAS_9"/>
    <property type="match status" value="1"/>
</dbReference>
<evidence type="ECO:0000256" key="4">
    <source>
        <dbReference type="ARBA" id="ARBA00022679"/>
    </source>
</evidence>
<dbReference type="SUPFAM" id="SSF47384">
    <property type="entry name" value="Homodimeric domain of signal transducing histidine kinase"/>
    <property type="match status" value="1"/>
</dbReference>
<evidence type="ECO:0000313" key="10">
    <source>
        <dbReference type="EMBL" id="QGM45921.1"/>
    </source>
</evidence>
<dbReference type="GO" id="GO:0000155">
    <property type="term" value="F:phosphorelay sensor kinase activity"/>
    <property type="evidence" value="ECO:0007669"/>
    <property type="project" value="InterPro"/>
</dbReference>
<dbReference type="CDD" id="cd00082">
    <property type="entry name" value="HisKA"/>
    <property type="match status" value="1"/>
</dbReference>
<dbReference type="InterPro" id="IPR000700">
    <property type="entry name" value="PAS-assoc_C"/>
</dbReference>
<dbReference type="InterPro" id="IPR000014">
    <property type="entry name" value="PAS"/>
</dbReference>
<dbReference type="OrthoDB" id="341208at2"/>
<gene>
    <name evidence="10" type="ORF">H2LOC_009515</name>
</gene>
<dbReference type="SUPFAM" id="SSF55874">
    <property type="entry name" value="ATPase domain of HSP90 chaperone/DNA topoisomerase II/histidine kinase"/>
    <property type="match status" value="1"/>
</dbReference>
<organism evidence="10 11">
    <name type="scientific">Methylocystis heyeri</name>
    <dbReference type="NCBI Taxonomy" id="391905"/>
    <lineage>
        <taxon>Bacteria</taxon>
        <taxon>Pseudomonadati</taxon>
        <taxon>Pseudomonadota</taxon>
        <taxon>Alphaproteobacteria</taxon>
        <taxon>Hyphomicrobiales</taxon>
        <taxon>Methylocystaceae</taxon>
        <taxon>Methylocystis</taxon>
    </lineage>
</organism>
<dbReference type="PRINTS" id="PR00344">
    <property type="entry name" value="BCTRLSENSOR"/>
</dbReference>
<dbReference type="InterPro" id="IPR004358">
    <property type="entry name" value="Sig_transdc_His_kin-like_C"/>
</dbReference>
<dbReference type="InterPro" id="IPR036890">
    <property type="entry name" value="HATPase_C_sf"/>
</dbReference>
<dbReference type="InterPro" id="IPR036097">
    <property type="entry name" value="HisK_dim/P_sf"/>
</dbReference>
<accession>A0A6B8KFY9</accession>
<comment type="catalytic activity">
    <reaction evidence="1">
        <text>ATP + protein L-histidine = ADP + protein N-phospho-L-histidine.</text>
        <dbReference type="EC" id="2.7.13.3"/>
    </reaction>
</comment>
<keyword evidence="5" id="KW-0418">Kinase</keyword>
<keyword evidence="4" id="KW-0808">Transferase</keyword>
<dbReference type="NCBIfam" id="TIGR00229">
    <property type="entry name" value="sensory_box"/>
    <property type="match status" value="3"/>
</dbReference>
<name>A0A6B8KFY9_9HYPH</name>
<evidence type="ECO:0000259" key="7">
    <source>
        <dbReference type="PROSITE" id="PS50109"/>
    </source>
</evidence>
<dbReference type="InterPro" id="IPR013655">
    <property type="entry name" value="PAS_fold_3"/>
</dbReference>
<dbReference type="EC" id="2.7.13.3" evidence="2"/>
<reference evidence="10 11" key="1">
    <citation type="submission" date="2019-11" db="EMBL/GenBank/DDBJ databases">
        <title>The genome sequence of Methylocystis heyeri.</title>
        <authorList>
            <person name="Oshkin I.Y."/>
            <person name="Miroshnikov K."/>
            <person name="Dedysh S.N."/>
        </authorList>
    </citation>
    <scope>NUCLEOTIDE SEQUENCE [LARGE SCALE GENOMIC DNA]</scope>
    <source>
        <strain evidence="10 11">H2</strain>
    </source>
</reference>
<dbReference type="Pfam" id="PF08447">
    <property type="entry name" value="PAS_3"/>
    <property type="match status" value="2"/>
</dbReference>
<proteinExistence type="predicted"/>
<dbReference type="Gene3D" id="3.30.565.10">
    <property type="entry name" value="Histidine kinase-like ATPase, C-terminal domain"/>
    <property type="match status" value="1"/>
</dbReference>
<dbReference type="PROSITE" id="PS50113">
    <property type="entry name" value="PAC"/>
    <property type="match status" value="2"/>
</dbReference>
<dbReference type="PANTHER" id="PTHR43304">
    <property type="entry name" value="PHYTOCHROME-LIKE PROTEIN CPH1"/>
    <property type="match status" value="1"/>
</dbReference>
<dbReference type="Pfam" id="PF02518">
    <property type="entry name" value="HATPase_c"/>
    <property type="match status" value="1"/>
</dbReference>
<dbReference type="SMART" id="SM00387">
    <property type="entry name" value="HATPase_c"/>
    <property type="match status" value="1"/>
</dbReference>
<dbReference type="Proteomes" id="UP000309061">
    <property type="component" value="Chromosome"/>
</dbReference>
<dbReference type="PROSITE" id="PS50109">
    <property type="entry name" value="HIS_KIN"/>
    <property type="match status" value="1"/>
</dbReference>
<dbReference type="Pfam" id="PF00512">
    <property type="entry name" value="HisKA"/>
    <property type="match status" value="1"/>
</dbReference>
<evidence type="ECO:0000259" key="8">
    <source>
        <dbReference type="PROSITE" id="PS50112"/>
    </source>
</evidence>
<dbReference type="SMART" id="SM00388">
    <property type="entry name" value="HisKA"/>
    <property type="match status" value="1"/>
</dbReference>
<protein>
    <recommendedName>
        <fullName evidence="2">histidine kinase</fullName>
        <ecNumber evidence="2">2.7.13.3</ecNumber>
    </recommendedName>
</protein>
<keyword evidence="3" id="KW-0597">Phosphoprotein</keyword>
<dbReference type="InterPro" id="IPR003594">
    <property type="entry name" value="HATPase_dom"/>
</dbReference>
<dbReference type="SMART" id="SM00091">
    <property type="entry name" value="PAS"/>
    <property type="match status" value="2"/>
</dbReference>
<dbReference type="SMART" id="SM00086">
    <property type="entry name" value="PAC"/>
    <property type="match status" value="3"/>
</dbReference>
<evidence type="ECO:0000256" key="3">
    <source>
        <dbReference type="ARBA" id="ARBA00022553"/>
    </source>
</evidence>
<dbReference type="EMBL" id="CP046052">
    <property type="protein sequence ID" value="QGM45921.1"/>
    <property type="molecule type" value="Genomic_DNA"/>
</dbReference>
<dbReference type="InterPro" id="IPR001610">
    <property type="entry name" value="PAC"/>
</dbReference>
<feature type="domain" description="PAC" evidence="9">
    <location>
        <begin position="92"/>
        <end position="144"/>
    </location>
</feature>
<dbReference type="InterPro" id="IPR035965">
    <property type="entry name" value="PAS-like_dom_sf"/>
</dbReference>
<feature type="domain" description="Histidine kinase" evidence="7">
    <location>
        <begin position="422"/>
        <end position="636"/>
    </location>
</feature>
<dbReference type="InterPro" id="IPR003661">
    <property type="entry name" value="HisK_dim/P_dom"/>
</dbReference>
<dbReference type="PANTHER" id="PTHR43304:SF1">
    <property type="entry name" value="PAC DOMAIN-CONTAINING PROTEIN"/>
    <property type="match status" value="1"/>
</dbReference>
<dbReference type="SUPFAM" id="SSF55785">
    <property type="entry name" value="PYP-like sensor domain (PAS domain)"/>
    <property type="match status" value="3"/>
</dbReference>
<dbReference type="Gene3D" id="3.30.450.20">
    <property type="entry name" value="PAS domain"/>
    <property type="match status" value="3"/>
</dbReference>
<dbReference type="InterPro" id="IPR052162">
    <property type="entry name" value="Sensor_kinase/Photoreceptor"/>
</dbReference>
<dbReference type="Gene3D" id="1.10.287.130">
    <property type="match status" value="1"/>
</dbReference>
<keyword evidence="11" id="KW-1185">Reference proteome</keyword>
<sequence>MALCEENGAACPQQISDEWLRLAIAAGGIGTWDYDPATGSTIVSAEVRSMFGLGESRLVTPEAIFSMLAEEARGNARQAFRRALDPRGDGHYRAEYRIRRADNGEERWIKSIGRAFFSDGRLVRVIGTCRDVTDEVSTQRHLAEKTRLAEELATMGACVASVPGVVGTMYRSPEGKECFPYLSAKFNEVYGLDPEEAKIDLAAIVARRHPDDAERYRAAILESARNGTVLHHQFRWFHPHKGMVWLEVQGAPMAQSDGGCVWHGYVQDITARKRAEDELRASEARFRAIFEAGLIGVFYCNAATGAVTDANDRFLEMVGRSREDLEAGAMNWRELTSPANRAAAEAASAELMRTGKILHLESEGLRTDGSRIPVLVACALLDKSSCEAVAFVLDISEQKLNEQRERRRHADRLATMRNLAAGIAHEINQPLAALGTYLKAMRRLLQMPQDKRPRSVLETLDNASAQVARAGAIVSKMRSFIAHGEPDQFRLNAHGLIHEALHTTAANIDAAGVKTSLLLDATQDEVLADRTQMVLVLVNLISNAIEAMRPASRRELVISSASDEKEIRVDVADTGPGLSEKIKPHLFEPFAATRPSGMGVGLSISHAIINAHHGRIWAESPPEGGAVFSFAIPLANYRGEAEEAGETPVEGRAADALEGEADNVPRNAQGP</sequence>
<dbReference type="CDD" id="cd00130">
    <property type="entry name" value="PAS"/>
    <property type="match status" value="3"/>
</dbReference>
<evidence type="ECO:0000256" key="2">
    <source>
        <dbReference type="ARBA" id="ARBA00012438"/>
    </source>
</evidence>
<evidence type="ECO:0000313" key="11">
    <source>
        <dbReference type="Proteomes" id="UP000309061"/>
    </source>
</evidence>
<evidence type="ECO:0000256" key="1">
    <source>
        <dbReference type="ARBA" id="ARBA00000085"/>
    </source>
</evidence>
<feature type="domain" description="PAC" evidence="9">
    <location>
        <begin position="230"/>
        <end position="281"/>
    </location>
</feature>
<evidence type="ECO:0000256" key="6">
    <source>
        <dbReference type="SAM" id="MobiDB-lite"/>
    </source>
</evidence>
<feature type="domain" description="PAS" evidence="8">
    <location>
        <begin position="282"/>
        <end position="355"/>
    </location>
</feature>
<dbReference type="PROSITE" id="PS50112">
    <property type="entry name" value="PAS"/>
    <property type="match status" value="1"/>
</dbReference>
<feature type="region of interest" description="Disordered" evidence="6">
    <location>
        <begin position="640"/>
        <end position="671"/>
    </location>
</feature>